<sequence length="262" mass="30614">MGLYRIYIDEVGNHDLSHTDDPNHRFLSLTGVILESKYTYQVLIPEMDAIKRKYFQTDPDVPVIFHRSDMINHRPPFSCLNDLTIEQQFNRDILDALAGWNYLVITVAIDKKEHLNKYAVWHYHPYHYCLSVLLERFVLFLYYKNNLGDVMVETRGGKEDEKLKSSFTRLYEQGTDHIASDLWQRTLTSRELKVKPKTANIAGLQLADLIAHPSRREILIEHQMVIDQRNIFGDQISAILRQSKYYRSGNGQIEGYGKKLLP</sequence>
<accession>A0A0S7BH92</accession>
<evidence type="ECO:0008006" key="3">
    <source>
        <dbReference type="Google" id="ProtNLM"/>
    </source>
</evidence>
<protein>
    <recommendedName>
        <fullName evidence="3">DUF3800 domain-containing protein</fullName>
    </recommendedName>
</protein>
<name>A0A0S7BH92_9CHLR</name>
<dbReference type="EMBL" id="DF967972">
    <property type="protein sequence ID" value="GAP13109.1"/>
    <property type="molecule type" value="Genomic_DNA"/>
</dbReference>
<dbReference type="InterPro" id="IPR024524">
    <property type="entry name" value="DUF3800"/>
</dbReference>
<gene>
    <name evidence="1" type="ORF">LARV_00851</name>
</gene>
<dbReference type="Proteomes" id="UP000055060">
    <property type="component" value="Unassembled WGS sequence"/>
</dbReference>
<evidence type="ECO:0000313" key="2">
    <source>
        <dbReference type="Proteomes" id="UP000055060"/>
    </source>
</evidence>
<reference evidence="1" key="1">
    <citation type="submission" date="2015-07" db="EMBL/GenBank/DDBJ databases">
        <title>Draft Genome Sequences of Anaerolinea thermolimosa IMO-1, Bellilinea caldifistulae GOMI-1, Leptolinea tardivitalis YMTK-2, Levilinea saccharolytica KIBI-1,Longilinea arvoryzae KOME-1, Previously Described as Members of the Anaerolineaceae (Chloroflexi).</title>
        <authorList>
            <person name="Sekiguchi Y."/>
            <person name="Ohashi A."/>
            <person name="Matsuura N."/>
            <person name="Tourlousse M.D."/>
        </authorList>
    </citation>
    <scope>NUCLEOTIDE SEQUENCE [LARGE SCALE GENOMIC DNA]</scope>
    <source>
        <strain evidence="1">KOME-1</strain>
    </source>
</reference>
<keyword evidence="2" id="KW-1185">Reference proteome</keyword>
<organism evidence="1">
    <name type="scientific">Longilinea arvoryzae</name>
    <dbReference type="NCBI Taxonomy" id="360412"/>
    <lineage>
        <taxon>Bacteria</taxon>
        <taxon>Bacillati</taxon>
        <taxon>Chloroflexota</taxon>
        <taxon>Anaerolineae</taxon>
        <taxon>Anaerolineales</taxon>
        <taxon>Anaerolineaceae</taxon>
        <taxon>Longilinea</taxon>
    </lineage>
</organism>
<dbReference type="AlphaFoldDB" id="A0A0S7BH92"/>
<dbReference type="Pfam" id="PF12686">
    <property type="entry name" value="DUF3800"/>
    <property type="match status" value="1"/>
</dbReference>
<evidence type="ECO:0000313" key="1">
    <source>
        <dbReference type="EMBL" id="GAP13109.1"/>
    </source>
</evidence>
<proteinExistence type="predicted"/>